<dbReference type="Pfam" id="PF01022">
    <property type="entry name" value="HTH_5"/>
    <property type="match status" value="1"/>
</dbReference>
<comment type="caution">
    <text evidence="2">The sequence shown here is derived from an EMBL/GenBank/DDBJ whole genome shotgun (WGS) entry which is preliminary data.</text>
</comment>
<dbReference type="Gene3D" id="1.10.10.10">
    <property type="entry name" value="Winged helix-like DNA-binding domain superfamily/Winged helix DNA-binding domain"/>
    <property type="match status" value="1"/>
</dbReference>
<name>A0A1G2HVB0_9BACT</name>
<organism evidence="2 3">
    <name type="scientific">Candidatus Staskawiczbacteria bacterium RIFCSPHIGHO2_01_FULL_41_41</name>
    <dbReference type="NCBI Taxonomy" id="1802203"/>
    <lineage>
        <taxon>Bacteria</taxon>
        <taxon>Candidatus Staskawicziibacteriota</taxon>
    </lineage>
</organism>
<dbReference type="Proteomes" id="UP000178774">
    <property type="component" value="Unassembled WGS sequence"/>
</dbReference>
<dbReference type="GO" id="GO:0003700">
    <property type="term" value="F:DNA-binding transcription factor activity"/>
    <property type="evidence" value="ECO:0007669"/>
    <property type="project" value="InterPro"/>
</dbReference>
<dbReference type="AlphaFoldDB" id="A0A1G2HVB0"/>
<reference evidence="2 3" key="1">
    <citation type="journal article" date="2016" name="Nat. Commun.">
        <title>Thousands of microbial genomes shed light on interconnected biogeochemical processes in an aquifer system.</title>
        <authorList>
            <person name="Anantharaman K."/>
            <person name="Brown C.T."/>
            <person name="Hug L.A."/>
            <person name="Sharon I."/>
            <person name="Castelle C.J."/>
            <person name="Probst A.J."/>
            <person name="Thomas B.C."/>
            <person name="Singh A."/>
            <person name="Wilkins M.J."/>
            <person name="Karaoz U."/>
            <person name="Brodie E.L."/>
            <person name="Williams K.H."/>
            <person name="Hubbard S.S."/>
            <person name="Banfield J.F."/>
        </authorList>
    </citation>
    <scope>NUCLEOTIDE SEQUENCE [LARGE SCALE GENOMIC DNA]</scope>
</reference>
<protein>
    <recommendedName>
        <fullName evidence="1">HTH arsR-type domain-containing protein</fullName>
    </recommendedName>
</protein>
<dbReference type="SMART" id="SM00418">
    <property type="entry name" value="HTH_ARSR"/>
    <property type="match status" value="1"/>
</dbReference>
<evidence type="ECO:0000313" key="3">
    <source>
        <dbReference type="Proteomes" id="UP000178774"/>
    </source>
</evidence>
<feature type="domain" description="HTH arsR-type" evidence="1">
    <location>
        <begin position="2"/>
        <end position="98"/>
    </location>
</feature>
<accession>A0A1G2HVB0</accession>
<dbReference type="InterPro" id="IPR011991">
    <property type="entry name" value="ArsR-like_HTH"/>
</dbReference>
<sequence>MEKLKTPKQIERHIKGVANHRRIQILLLIADSEGITLDEIIEKVEANPKTIGEHTRRLHNAGLVEKNYNGRFIQLSLSPYGKIFIKFIKEFQKYHYSK</sequence>
<proteinExistence type="predicted"/>
<dbReference type="EMBL" id="MHOP01000008">
    <property type="protein sequence ID" value="OGZ66171.1"/>
    <property type="molecule type" value="Genomic_DNA"/>
</dbReference>
<gene>
    <name evidence="2" type="ORF">A2822_04040</name>
</gene>
<dbReference type="InterPro" id="IPR001845">
    <property type="entry name" value="HTH_ArsR_DNA-bd_dom"/>
</dbReference>
<evidence type="ECO:0000259" key="1">
    <source>
        <dbReference type="PROSITE" id="PS50987"/>
    </source>
</evidence>
<dbReference type="InterPro" id="IPR036388">
    <property type="entry name" value="WH-like_DNA-bd_sf"/>
</dbReference>
<evidence type="ECO:0000313" key="2">
    <source>
        <dbReference type="EMBL" id="OGZ66171.1"/>
    </source>
</evidence>
<dbReference type="CDD" id="cd00090">
    <property type="entry name" value="HTH_ARSR"/>
    <property type="match status" value="1"/>
</dbReference>
<dbReference type="SUPFAM" id="SSF46785">
    <property type="entry name" value="Winged helix' DNA-binding domain"/>
    <property type="match status" value="1"/>
</dbReference>
<dbReference type="PROSITE" id="PS50987">
    <property type="entry name" value="HTH_ARSR_2"/>
    <property type="match status" value="1"/>
</dbReference>
<dbReference type="InterPro" id="IPR036390">
    <property type="entry name" value="WH_DNA-bd_sf"/>
</dbReference>